<keyword evidence="2" id="KW-0548">Nucleotidyltransferase</keyword>
<sequence>MLLFTVLWSRDLSHNQIGGSIPSNLPLTLRNLYISGNQFNGSIPPTLSTLTQLTELLLDDNHLGIYQEIIEWSIASILCELVISYYFVSNNVLKNLASLACEYLDVKGGNNHVFGWVSTPLMVDGAFMVSHVIGDIVAGDIVEPKVVKNYTTTEKEMLAIVFALEKFRPYILGSKMIIYSDHATLRYLMSKKESKDMLMLFQEFDIEIKDKKGAENVVADHLSRIEGKEEETAINEALPFEELFSVSQLPWYADIINFLVTRHLPSDLSKGEQLKIISDAKYYIWDDPYLWRYDSDQVIRRCIPDNETQSVLMFCHNYECGGHFGHKKTARKILDCGFYWPTIFKDSYEFCKTCPQYKKYYILLAVDYVSKWVEAVAVEKDDARIVVKFIKNNILHRFGIPRAPISDRVKLILEKIVNVQRKDWRMRLGDALWAYRIAYKTPLGMSPYRIVFDKPSHLPVEIEHKAWWAVKQCNLNFDKAEIQKMLQLQELEEIRNEAL</sequence>
<dbReference type="Gene3D" id="3.80.10.10">
    <property type="entry name" value="Ribonuclease Inhibitor"/>
    <property type="match status" value="1"/>
</dbReference>
<dbReference type="Pfam" id="PF17921">
    <property type="entry name" value="Integrase_H2C2"/>
    <property type="match status" value="1"/>
</dbReference>
<dbReference type="Gene3D" id="1.10.340.70">
    <property type="match status" value="1"/>
</dbReference>
<evidence type="ECO:0000313" key="9">
    <source>
        <dbReference type="EMBL" id="OMO69026.1"/>
    </source>
</evidence>
<dbReference type="Pfam" id="PF17917">
    <property type="entry name" value="RT_RNaseH"/>
    <property type="match status" value="1"/>
</dbReference>
<evidence type="ECO:0000256" key="4">
    <source>
        <dbReference type="ARBA" id="ARBA00022759"/>
    </source>
</evidence>
<evidence type="ECO:0000256" key="3">
    <source>
        <dbReference type="ARBA" id="ARBA00022722"/>
    </source>
</evidence>
<dbReference type="OrthoDB" id="10055717at2759"/>
<dbReference type="GO" id="GO:0016787">
    <property type="term" value="F:hydrolase activity"/>
    <property type="evidence" value="ECO:0007669"/>
    <property type="project" value="UniProtKB-KW"/>
</dbReference>
<gene>
    <name evidence="9" type="ORF">CCACVL1_19690</name>
</gene>
<dbReference type="InterPro" id="IPR041373">
    <property type="entry name" value="RT_RNaseH"/>
</dbReference>
<evidence type="ECO:0000256" key="1">
    <source>
        <dbReference type="ARBA" id="ARBA00022679"/>
    </source>
</evidence>
<dbReference type="InterPro" id="IPR052160">
    <property type="entry name" value="Gypsy_RT_Integrase-like"/>
</dbReference>
<evidence type="ECO:0000259" key="8">
    <source>
        <dbReference type="Pfam" id="PF17921"/>
    </source>
</evidence>
<dbReference type="InterPro" id="IPR012337">
    <property type="entry name" value="RNaseH-like_sf"/>
</dbReference>
<dbReference type="Proteomes" id="UP000188268">
    <property type="component" value="Unassembled WGS sequence"/>
</dbReference>
<evidence type="ECO:0000256" key="6">
    <source>
        <dbReference type="ARBA" id="ARBA00022918"/>
    </source>
</evidence>
<evidence type="ECO:0000256" key="5">
    <source>
        <dbReference type="ARBA" id="ARBA00022801"/>
    </source>
</evidence>
<dbReference type="SUPFAM" id="SSF53098">
    <property type="entry name" value="Ribonuclease H-like"/>
    <property type="match status" value="1"/>
</dbReference>
<dbReference type="STRING" id="210143.A0A1R3HF82"/>
<evidence type="ECO:0008006" key="11">
    <source>
        <dbReference type="Google" id="ProtNLM"/>
    </source>
</evidence>
<dbReference type="InterPro" id="IPR041588">
    <property type="entry name" value="Integrase_H2C2"/>
</dbReference>
<dbReference type="Pfam" id="PF00560">
    <property type="entry name" value="LRR_1"/>
    <property type="match status" value="1"/>
</dbReference>
<keyword evidence="6" id="KW-0695">RNA-directed DNA polymerase</keyword>
<dbReference type="GO" id="GO:0003676">
    <property type="term" value="F:nucleic acid binding"/>
    <property type="evidence" value="ECO:0007669"/>
    <property type="project" value="InterPro"/>
</dbReference>
<keyword evidence="4" id="KW-0255">Endonuclease</keyword>
<comment type="caution">
    <text evidence="9">The sequence shown here is derived from an EMBL/GenBank/DDBJ whole genome shotgun (WGS) entry which is preliminary data.</text>
</comment>
<dbReference type="Gramene" id="OMO69026">
    <property type="protein sequence ID" value="OMO69026"/>
    <property type="gene ID" value="CCACVL1_19690"/>
</dbReference>
<dbReference type="GO" id="GO:0004519">
    <property type="term" value="F:endonuclease activity"/>
    <property type="evidence" value="ECO:0007669"/>
    <property type="project" value="UniProtKB-KW"/>
</dbReference>
<evidence type="ECO:0000256" key="2">
    <source>
        <dbReference type="ARBA" id="ARBA00022695"/>
    </source>
</evidence>
<evidence type="ECO:0000259" key="7">
    <source>
        <dbReference type="Pfam" id="PF17917"/>
    </source>
</evidence>
<protein>
    <recommendedName>
        <fullName evidence="11">Reverse transcriptase RNase H-like domain-containing protein</fullName>
    </recommendedName>
</protein>
<keyword evidence="3" id="KW-0540">Nuclease</keyword>
<dbReference type="GO" id="GO:0003964">
    <property type="term" value="F:RNA-directed DNA polymerase activity"/>
    <property type="evidence" value="ECO:0007669"/>
    <property type="project" value="UniProtKB-KW"/>
</dbReference>
<dbReference type="PANTHER" id="PTHR47266">
    <property type="entry name" value="ENDONUCLEASE-RELATED"/>
    <property type="match status" value="1"/>
</dbReference>
<keyword evidence="10" id="KW-1185">Reference proteome</keyword>
<dbReference type="EMBL" id="AWWV01012115">
    <property type="protein sequence ID" value="OMO69026.1"/>
    <property type="molecule type" value="Genomic_DNA"/>
</dbReference>
<dbReference type="InterPro" id="IPR001611">
    <property type="entry name" value="Leu-rich_rpt"/>
</dbReference>
<dbReference type="CDD" id="cd09274">
    <property type="entry name" value="RNase_HI_RT_Ty3"/>
    <property type="match status" value="1"/>
</dbReference>
<name>A0A1R3HF82_COCAP</name>
<dbReference type="OMA" id="CELVISY"/>
<feature type="domain" description="Integrase zinc-binding" evidence="8">
    <location>
        <begin position="303"/>
        <end position="359"/>
    </location>
</feature>
<keyword evidence="5" id="KW-0378">Hydrolase</keyword>
<dbReference type="SUPFAM" id="SSF52058">
    <property type="entry name" value="L domain-like"/>
    <property type="match status" value="1"/>
</dbReference>
<reference evidence="9 10" key="1">
    <citation type="submission" date="2013-09" db="EMBL/GenBank/DDBJ databases">
        <title>Corchorus capsularis genome sequencing.</title>
        <authorList>
            <person name="Alam M."/>
            <person name="Haque M.S."/>
            <person name="Islam M.S."/>
            <person name="Emdad E.M."/>
            <person name="Islam M.M."/>
            <person name="Ahmed B."/>
            <person name="Halim A."/>
            <person name="Hossen Q.M.M."/>
            <person name="Hossain M.Z."/>
            <person name="Ahmed R."/>
            <person name="Khan M.M."/>
            <person name="Islam R."/>
            <person name="Rashid M.M."/>
            <person name="Khan S.A."/>
            <person name="Rahman M.S."/>
            <person name="Alam M."/>
        </authorList>
    </citation>
    <scope>NUCLEOTIDE SEQUENCE [LARGE SCALE GENOMIC DNA]</scope>
    <source>
        <strain evidence="10">cv. CVL-1</strain>
        <tissue evidence="9">Whole seedling</tissue>
    </source>
</reference>
<keyword evidence="1" id="KW-0808">Transferase</keyword>
<dbReference type="InterPro" id="IPR043502">
    <property type="entry name" value="DNA/RNA_pol_sf"/>
</dbReference>
<evidence type="ECO:0000313" key="10">
    <source>
        <dbReference type="Proteomes" id="UP000188268"/>
    </source>
</evidence>
<feature type="domain" description="Reverse transcriptase RNase H-like" evidence="7">
    <location>
        <begin position="148"/>
        <end position="199"/>
    </location>
</feature>
<dbReference type="InterPro" id="IPR036397">
    <property type="entry name" value="RNaseH_sf"/>
</dbReference>
<dbReference type="SUPFAM" id="SSF56672">
    <property type="entry name" value="DNA/RNA polymerases"/>
    <property type="match status" value="1"/>
</dbReference>
<dbReference type="InterPro" id="IPR032675">
    <property type="entry name" value="LRR_dom_sf"/>
</dbReference>
<proteinExistence type="predicted"/>
<dbReference type="AlphaFoldDB" id="A0A1R3HF82"/>
<dbReference type="Gene3D" id="3.30.420.10">
    <property type="entry name" value="Ribonuclease H-like superfamily/Ribonuclease H"/>
    <property type="match status" value="1"/>
</dbReference>
<organism evidence="9 10">
    <name type="scientific">Corchorus capsularis</name>
    <name type="common">Jute</name>
    <dbReference type="NCBI Taxonomy" id="210143"/>
    <lineage>
        <taxon>Eukaryota</taxon>
        <taxon>Viridiplantae</taxon>
        <taxon>Streptophyta</taxon>
        <taxon>Embryophyta</taxon>
        <taxon>Tracheophyta</taxon>
        <taxon>Spermatophyta</taxon>
        <taxon>Magnoliopsida</taxon>
        <taxon>eudicotyledons</taxon>
        <taxon>Gunneridae</taxon>
        <taxon>Pentapetalae</taxon>
        <taxon>rosids</taxon>
        <taxon>malvids</taxon>
        <taxon>Malvales</taxon>
        <taxon>Malvaceae</taxon>
        <taxon>Grewioideae</taxon>
        <taxon>Apeibeae</taxon>
        <taxon>Corchorus</taxon>
    </lineage>
</organism>
<accession>A0A1R3HF82</accession>